<proteinExistence type="predicted"/>
<keyword evidence="2" id="KW-1185">Reference proteome</keyword>
<dbReference type="InterPro" id="IPR011009">
    <property type="entry name" value="Kinase-like_dom_sf"/>
</dbReference>
<accession>A0ABR1HCB8</accession>
<evidence type="ECO:0008006" key="3">
    <source>
        <dbReference type="Google" id="ProtNLM"/>
    </source>
</evidence>
<evidence type="ECO:0000313" key="1">
    <source>
        <dbReference type="EMBL" id="KAK7418186.1"/>
    </source>
</evidence>
<dbReference type="PANTHER" id="PTHR21310:SF37">
    <property type="entry name" value="AMINOGLYCOSIDE PHOSPHOTRANSFERASE DOMAIN-CONTAINING PROTEIN"/>
    <property type="match status" value="1"/>
</dbReference>
<protein>
    <recommendedName>
        <fullName evidence="3">Aminoglycoside phosphotransferase domain-containing protein</fullName>
    </recommendedName>
</protein>
<evidence type="ECO:0000313" key="2">
    <source>
        <dbReference type="Proteomes" id="UP001498421"/>
    </source>
</evidence>
<dbReference type="PANTHER" id="PTHR21310">
    <property type="entry name" value="AMINOGLYCOSIDE PHOSPHOTRANSFERASE-RELATED-RELATED"/>
    <property type="match status" value="1"/>
</dbReference>
<name>A0ABR1HCB8_9HYPO</name>
<reference evidence="1 2" key="1">
    <citation type="journal article" date="2025" name="Microbiol. Resour. Announc.">
        <title>Draft genome sequences for Neonectria magnoliae and Neonectria punicea, canker pathogens of Liriodendron tulipifera and Acer saccharum in West Virginia.</title>
        <authorList>
            <person name="Petronek H.M."/>
            <person name="Kasson M.T."/>
            <person name="Metheny A.M."/>
            <person name="Stauder C.M."/>
            <person name="Lovett B."/>
            <person name="Lynch S.C."/>
            <person name="Garnas J.R."/>
            <person name="Kasson L.R."/>
            <person name="Stajich J.E."/>
        </authorList>
    </citation>
    <scope>NUCLEOTIDE SEQUENCE [LARGE SCALE GENOMIC DNA]</scope>
    <source>
        <strain evidence="1 2">NRRL 64651</strain>
    </source>
</reference>
<organism evidence="1 2">
    <name type="scientific">Neonectria magnoliae</name>
    <dbReference type="NCBI Taxonomy" id="2732573"/>
    <lineage>
        <taxon>Eukaryota</taxon>
        <taxon>Fungi</taxon>
        <taxon>Dikarya</taxon>
        <taxon>Ascomycota</taxon>
        <taxon>Pezizomycotina</taxon>
        <taxon>Sordariomycetes</taxon>
        <taxon>Hypocreomycetidae</taxon>
        <taxon>Hypocreales</taxon>
        <taxon>Nectriaceae</taxon>
        <taxon>Neonectria</taxon>
    </lineage>
</organism>
<dbReference type="InterPro" id="IPR051678">
    <property type="entry name" value="AGP_Transferase"/>
</dbReference>
<sequence length="166" mass="18727">MASPAADFASVKDGRRGGSVLRGMRELSAQLAHDKLTDDQRGSFNWSCQFIFTNGEKWMVRFPRGGKVKHPDEKVEIEVATMNLMREYTDVPVPEVKARGVSSDNELGIGPFIEGMSLGDILQDLDDPDSRWMRQNMSHANIKPIYRQIARFKLQLSKLRFSPIGS</sequence>
<dbReference type="EMBL" id="JAZAVK010000171">
    <property type="protein sequence ID" value="KAK7418186.1"/>
    <property type="molecule type" value="Genomic_DNA"/>
</dbReference>
<dbReference type="SUPFAM" id="SSF56112">
    <property type="entry name" value="Protein kinase-like (PK-like)"/>
    <property type="match status" value="1"/>
</dbReference>
<gene>
    <name evidence="1" type="ORF">QQZ08_011339</name>
</gene>
<dbReference type="Proteomes" id="UP001498421">
    <property type="component" value="Unassembled WGS sequence"/>
</dbReference>
<comment type="caution">
    <text evidence="1">The sequence shown here is derived from an EMBL/GenBank/DDBJ whole genome shotgun (WGS) entry which is preliminary data.</text>
</comment>